<protein>
    <submittedName>
        <fullName evidence="2">DUF397 domain-containing protein</fullName>
    </submittedName>
</protein>
<dbReference type="Proteomes" id="UP001055940">
    <property type="component" value="Chromosome"/>
</dbReference>
<dbReference type="InterPro" id="IPR007278">
    <property type="entry name" value="DUF397"/>
</dbReference>
<accession>A0ABY5D2X3</accession>
<sequence>MTPEPTFQQLSERERATINWHISTYSSNGGAACVEAGALSDGSGRVAVRHSHHPEGSYIVYTRQEWEAFTSGVRAGEFDFHS</sequence>
<gene>
    <name evidence="2" type="ORF">NE857_22640</name>
</gene>
<evidence type="ECO:0000313" key="2">
    <source>
        <dbReference type="EMBL" id="USY18111.1"/>
    </source>
</evidence>
<reference evidence="2" key="1">
    <citation type="submission" date="2022-06" db="EMBL/GenBank/DDBJ databases">
        <authorList>
            <person name="Ping M."/>
        </authorList>
    </citation>
    <scope>NUCLEOTIDE SEQUENCE</scope>
    <source>
        <strain evidence="2">JCM11759T</strain>
    </source>
</reference>
<name>A0ABY5D2X3_9ACTN</name>
<dbReference type="EMBL" id="CP099837">
    <property type="protein sequence ID" value="USY18111.1"/>
    <property type="molecule type" value="Genomic_DNA"/>
</dbReference>
<evidence type="ECO:0000313" key="3">
    <source>
        <dbReference type="Proteomes" id="UP001055940"/>
    </source>
</evidence>
<keyword evidence="3" id="KW-1185">Reference proteome</keyword>
<dbReference type="Pfam" id="PF04149">
    <property type="entry name" value="DUF397"/>
    <property type="match status" value="1"/>
</dbReference>
<feature type="domain" description="DUF397" evidence="1">
    <location>
        <begin position="19"/>
        <end position="74"/>
    </location>
</feature>
<dbReference type="RefSeq" id="WP_254417572.1">
    <property type="nucleotide sequence ID" value="NZ_BAAAJB010000077.1"/>
</dbReference>
<evidence type="ECO:0000259" key="1">
    <source>
        <dbReference type="Pfam" id="PF04149"/>
    </source>
</evidence>
<proteinExistence type="predicted"/>
<organism evidence="2 3">
    <name type="scientific">Nocardiopsis exhalans</name>
    <dbReference type="NCBI Taxonomy" id="163604"/>
    <lineage>
        <taxon>Bacteria</taxon>
        <taxon>Bacillati</taxon>
        <taxon>Actinomycetota</taxon>
        <taxon>Actinomycetes</taxon>
        <taxon>Streptosporangiales</taxon>
        <taxon>Nocardiopsidaceae</taxon>
        <taxon>Nocardiopsis</taxon>
    </lineage>
</organism>